<evidence type="ECO:0000256" key="3">
    <source>
        <dbReference type="SAM" id="SignalP"/>
    </source>
</evidence>
<comment type="caution">
    <text evidence="4">The sequence shown here is derived from an EMBL/GenBank/DDBJ whole genome shotgun (WGS) entry which is preliminary data.</text>
</comment>
<evidence type="ECO:0000313" key="5">
    <source>
        <dbReference type="Proteomes" id="UP001562159"/>
    </source>
</evidence>
<proteinExistence type="inferred from homology"/>
<feature type="signal peptide" evidence="3">
    <location>
        <begin position="1"/>
        <end position="17"/>
    </location>
</feature>
<dbReference type="SUPFAM" id="SSF56954">
    <property type="entry name" value="Outer membrane efflux proteins (OEP)"/>
    <property type="match status" value="1"/>
</dbReference>
<sequence length="474" mass="49462">MRTALSALLTLSVAACASVPSSPVPDLQHQAQALQTRRLDDPGLVAAEARLHLPTSADVTWTPDRVTVAAWYFDPTLAQARDTAQRAEADAALAAQRANPTLQLSPEKAISGLDVASPWTIGASLLLPLLHPGESAARRDIAAAHTEQARDRAALAVWRSRARAVTALREVLLARRAQALAQTVAIAQASYLDGVRRRVAAGASSRDAELAAELAAQGAAADLANRTAQRIAAEHALAGAIGVPWSALNGVPLVWPQLDAPPPPAALPTGALAQAAAWNRLDLAALLAQYRASAARLRLAAGTRYPTTAVAPGYIYDQGQRKFGFGVDIELPLFHGAGARIRAAAAACDEAAAAVQARQAQILNALDAARADYTARYAAWQRTLDAAAAAHQTAAHARVQRRAGQMDRGRETIAEVAAAHTDLAAVDALGATLNALGQLEDVLQRPLWPASTLAPPSTANPLPSSSLTETAHAH</sequence>
<feature type="compositionally biased region" description="Polar residues" evidence="2">
    <location>
        <begin position="454"/>
        <end position="474"/>
    </location>
</feature>
<reference evidence="4 5" key="1">
    <citation type="submission" date="2024-07" db="EMBL/GenBank/DDBJ databases">
        <title>Molecular mechanisms and environmental adaptations of flagellar loss and biofilm growth of Rhodanobacter under environmental stress.</title>
        <authorList>
            <person name="Chen M."/>
        </authorList>
    </citation>
    <scope>NUCLEOTIDE SEQUENCE [LARGE SCALE GENOMIC DNA]</scope>
    <source>
        <strain evidence="4 5">RS22</strain>
    </source>
</reference>
<dbReference type="Pfam" id="PF02321">
    <property type="entry name" value="OEP"/>
    <property type="match status" value="1"/>
</dbReference>
<keyword evidence="5" id="KW-1185">Reference proteome</keyword>
<feature type="chain" id="PRO_5046947817" evidence="3">
    <location>
        <begin position="18"/>
        <end position="474"/>
    </location>
</feature>
<dbReference type="PANTHER" id="PTHR30203">
    <property type="entry name" value="OUTER MEMBRANE CATION EFFLUX PROTEIN"/>
    <property type="match status" value="1"/>
</dbReference>
<dbReference type="EMBL" id="JBGBPY010000001">
    <property type="protein sequence ID" value="MEY2180815.1"/>
    <property type="molecule type" value="Genomic_DNA"/>
</dbReference>
<dbReference type="InterPro" id="IPR003423">
    <property type="entry name" value="OMP_efflux"/>
</dbReference>
<feature type="region of interest" description="Disordered" evidence="2">
    <location>
        <begin position="452"/>
        <end position="474"/>
    </location>
</feature>
<accession>A0ABV4ALF5</accession>
<evidence type="ECO:0000313" key="4">
    <source>
        <dbReference type="EMBL" id="MEY2180815.1"/>
    </source>
</evidence>
<dbReference type="PROSITE" id="PS51257">
    <property type="entry name" value="PROKAR_LIPOPROTEIN"/>
    <property type="match status" value="1"/>
</dbReference>
<dbReference type="PANTHER" id="PTHR30203:SF24">
    <property type="entry name" value="BLR4935 PROTEIN"/>
    <property type="match status" value="1"/>
</dbReference>
<gene>
    <name evidence="4" type="ORF">AB7878_00115</name>
</gene>
<protein>
    <submittedName>
        <fullName evidence="4">TolC family protein</fullName>
    </submittedName>
</protein>
<name>A0ABV4ALF5_9GAMM</name>
<comment type="similarity">
    <text evidence="1">Belongs to the outer membrane factor (OMF) (TC 1.B.17) family.</text>
</comment>
<evidence type="ECO:0000256" key="1">
    <source>
        <dbReference type="ARBA" id="ARBA00007613"/>
    </source>
</evidence>
<keyword evidence="3" id="KW-0732">Signal</keyword>
<dbReference type="Proteomes" id="UP001562159">
    <property type="component" value="Unassembled WGS sequence"/>
</dbReference>
<evidence type="ECO:0000256" key="2">
    <source>
        <dbReference type="SAM" id="MobiDB-lite"/>
    </source>
</evidence>
<organism evidence="4 5">
    <name type="scientific">Rhodanobacter humi</name>
    <dbReference type="NCBI Taxonomy" id="1888173"/>
    <lineage>
        <taxon>Bacteria</taxon>
        <taxon>Pseudomonadati</taxon>
        <taxon>Pseudomonadota</taxon>
        <taxon>Gammaproteobacteria</taxon>
        <taxon>Lysobacterales</taxon>
        <taxon>Rhodanobacteraceae</taxon>
        <taxon>Rhodanobacter</taxon>
    </lineage>
</organism>
<dbReference type="Gene3D" id="1.20.1600.10">
    <property type="entry name" value="Outer membrane efflux proteins (OEP)"/>
    <property type="match status" value="1"/>
</dbReference>
<dbReference type="InterPro" id="IPR010131">
    <property type="entry name" value="MdtP/NodT-like"/>
</dbReference>